<gene>
    <name evidence="2" type="ORF">AMTR_s00067p00118760</name>
</gene>
<evidence type="ECO:0000313" key="3">
    <source>
        <dbReference type="Proteomes" id="UP000017836"/>
    </source>
</evidence>
<reference evidence="3" key="1">
    <citation type="journal article" date="2013" name="Science">
        <title>The Amborella genome and the evolution of flowering plants.</title>
        <authorList>
            <consortium name="Amborella Genome Project"/>
        </authorList>
    </citation>
    <scope>NUCLEOTIDE SEQUENCE [LARGE SCALE GENOMIC DNA]</scope>
</reference>
<dbReference type="Gramene" id="ERN18831">
    <property type="protein sequence ID" value="ERN18831"/>
    <property type="gene ID" value="AMTR_s00067p00118760"/>
</dbReference>
<dbReference type="AlphaFoldDB" id="U5CZN8"/>
<dbReference type="Proteomes" id="UP000017836">
    <property type="component" value="Unassembled WGS sequence"/>
</dbReference>
<evidence type="ECO:0000256" key="1">
    <source>
        <dbReference type="SAM" id="MobiDB-lite"/>
    </source>
</evidence>
<proteinExistence type="predicted"/>
<feature type="region of interest" description="Disordered" evidence="1">
    <location>
        <begin position="47"/>
        <end position="66"/>
    </location>
</feature>
<dbReference type="HOGENOM" id="CLU_2625271_0_0_1"/>
<protein>
    <submittedName>
        <fullName evidence="2">Uncharacterized protein</fullName>
    </submittedName>
</protein>
<accession>U5CZN8</accession>
<name>U5CZN8_AMBTC</name>
<dbReference type="EMBL" id="KI392078">
    <property type="protein sequence ID" value="ERN18831.1"/>
    <property type="molecule type" value="Genomic_DNA"/>
</dbReference>
<sequence length="78" mass="8920">MRNAWKTICRLLKSGKLKHRYSWKGMRVVISGLFSKEVIIMAAREARGEAEGREEEAGGFSKLKESSVRVRSFGSKRF</sequence>
<organism evidence="2 3">
    <name type="scientific">Amborella trichopoda</name>
    <dbReference type="NCBI Taxonomy" id="13333"/>
    <lineage>
        <taxon>Eukaryota</taxon>
        <taxon>Viridiplantae</taxon>
        <taxon>Streptophyta</taxon>
        <taxon>Embryophyta</taxon>
        <taxon>Tracheophyta</taxon>
        <taxon>Spermatophyta</taxon>
        <taxon>Magnoliopsida</taxon>
        <taxon>Amborellales</taxon>
        <taxon>Amborellaceae</taxon>
        <taxon>Amborella</taxon>
    </lineage>
</organism>
<keyword evidence="3" id="KW-1185">Reference proteome</keyword>
<evidence type="ECO:0000313" key="2">
    <source>
        <dbReference type="EMBL" id="ERN18831.1"/>
    </source>
</evidence>